<dbReference type="InterPro" id="IPR051448">
    <property type="entry name" value="CdaR-like_regulators"/>
</dbReference>
<organism evidence="2 3">
    <name type="scientific">Paenibacillus hodogayensis</name>
    <dbReference type="NCBI Taxonomy" id="279208"/>
    <lineage>
        <taxon>Bacteria</taxon>
        <taxon>Bacillati</taxon>
        <taxon>Bacillota</taxon>
        <taxon>Bacilli</taxon>
        <taxon>Bacillales</taxon>
        <taxon>Paenibacillaceae</taxon>
        <taxon>Paenibacillus</taxon>
    </lineage>
</organism>
<protein>
    <submittedName>
        <fullName evidence="2">PucR family transcriptional regulator</fullName>
    </submittedName>
</protein>
<reference evidence="2 3" key="1">
    <citation type="submission" date="2024-09" db="EMBL/GenBank/DDBJ databases">
        <authorList>
            <person name="Sun Q."/>
            <person name="Mori K."/>
        </authorList>
    </citation>
    <scope>NUCLEOTIDE SEQUENCE [LARGE SCALE GENOMIC DNA]</scope>
    <source>
        <strain evidence="2 3">JCM 12520</strain>
    </source>
</reference>
<comment type="caution">
    <text evidence="2">The sequence shown here is derived from an EMBL/GenBank/DDBJ whole genome shotgun (WGS) entry which is preliminary data.</text>
</comment>
<evidence type="ECO:0000313" key="3">
    <source>
        <dbReference type="Proteomes" id="UP001589619"/>
    </source>
</evidence>
<name>A0ABV5VSF7_9BACL</name>
<feature type="domain" description="PucR C-terminal helix-turn-helix" evidence="1">
    <location>
        <begin position="301"/>
        <end position="357"/>
    </location>
</feature>
<accession>A0ABV5VSF7</accession>
<proteinExistence type="predicted"/>
<dbReference type="InterPro" id="IPR025736">
    <property type="entry name" value="PucR_C-HTH_dom"/>
</dbReference>
<gene>
    <name evidence="2" type="ORF">ACFFNY_06535</name>
</gene>
<evidence type="ECO:0000259" key="1">
    <source>
        <dbReference type="Pfam" id="PF13556"/>
    </source>
</evidence>
<dbReference type="Pfam" id="PF13556">
    <property type="entry name" value="HTH_30"/>
    <property type="match status" value="1"/>
</dbReference>
<dbReference type="PANTHER" id="PTHR33744">
    <property type="entry name" value="CARBOHYDRATE DIACID REGULATOR"/>
    <property type="match status" value="1"/>
</dbReference>
<dbReference type="Gene3D" id="1.10.10.2840">
    <property type="entry name" value="PucR C-terminal helix-turn-helix domain"/>
    <property type="match status" value="1"/>
</dbReference>
<evidence type="ECO:0000313" key="2">
    <source>
        <dbReference type="EMBL" id="MFB9751224.1"/>
    </source>
</evidence>
<dbReference type="InterPro" id="IPR042070">
    <property type="entry name" value="PucR_C-HTH_sf"/>
</dbReference>
<dbReference type="RefSeq" id="WP_344906249.1">
    <property type="nucleotide sequence ID" value="NZ_BAAAYO010000002.1"/>
</dbReference>
<dbReference type="Proteomes" id="UP001589619">
    <property type="component" value="Unassembled WGS sequence"/>
</dbReference>
<dbReference type="PANTHER" id="PTHR33744:SF15">
    <property type="entry name" value="CARBOHYDRATE DIACID REGULATOR"/>
    <property type="match status" value="1"/>
</dbReference>
<sequence>MVLSDRIRQQLGHILGTEFRFERLSSAKWNKGEADEAAPGGRSRHIDGRYYFLLQKDGGFVQAVSVVEPMLTPSEKQLVDLMLEAYRQQEKRPGAAVHSEDERKATLLRGWIDTQIEQGHADAELPDTLTTGFPLHAAQIPLLVYGDYSDQRKATYQDLKKLLETFFDGPIMLVPLLDKEWLVLGPESLLQEGGEGEEETTEDMLSSLGHALHEMLATEWVGECHIAVDYPIVPAKSLLGAVIKLREAMTLGRTYHVSDNIHTPWRLQLEKLLHGIGEEQKQLFLERVLKRIDLLKDTEMMTTLEQFIALDCSVSDTAKKLFIHRNTLLYRLDKFKQETGLDVRTFHHALLVHIALLLYKVTKRA</sequence>
<dbReference type="EMBL" id="JBHMAG010000004">
    <property type="protein sequence ID" value="MFB9751224.1"/>
    <property type="molecule type" value="Genomic_DNA"/>
</dbReference>
<keyword evidence="3" id="KW-1185">Reference proteome</keyword>